<feature type="domain" description="DUF397" evidence="2">
    <location>
        <begin position="14"/>
        <end position="65"/>
    </location>
</feature>
<feature type="compositionally biased region" description="Polar residues" evidence="1">
    <location>
        <begin position="1"/>
        <end position="20"/>
    </location>
</feature>
<organism evidence="3 4">
    <name type="scientific">Saccharopolyspora gregorii</name>
    <dbReference type="NCBI Taxonomy" id="33914"/>
    <lineage>
        <taxon>Bacteria</taxon>
        <taxon>Bacillati</taxon>
        <taxon>Actinomycetota</taxon>
        <taxon>Actinomycetes</taxon>
        <taxon>Pseudonocardiales</taxon>
        <taxon>Pseudonocardiaceae</taxon>
        <taxon>Saccharopolyspora</taxon>
    </lineage>
</organism>
<dbReference type="Pfam" id="PF04149">
    <property type="entry name" value="DUF397"/>
    <property type="match status" value="1"/>
</dbReference>
<dbReference type="Proteomes" id="UP001500483">
    <property type="component" value="Unassembled WGS sequence"/>
</dbReference>
<reference evidence="4" key="1">
    <citation type="journal article" date="2019" name="Int. J. Syst. Evol. Microbiol.">
        <title>The Global Catalogue of Microorganisms (GCM) 10K type strain sequencing project: providing services to taxonomists for standard genome sequencing and annotation.</title>
        <authorList>
            <consortium name="The Broad Institute Genomics Platform"/>
            <consortium name="The Broad Institute Genome Sequencing Center for Infectious Disease"/>
            <person name="Wu L."/>
            <person name="Ma J."/>
        </authorList>
    </citation>
    <scope>NUCLEOTIDE SEQUENCE [LARGE SCALE GENOMIC DNA]</scope>
    <source>
        <strain evidence="4">JCM 9687</strain>
    </source>
</reference>
<sequence length="71" mass="7484">MSDVTVSDSSMPTGWRTSTRSHQHSDCVEVGRAGGGAAVRDSKDRAAGHFTATGAQWAAFLRATKDGRFDG</sequence>
<evidence type="ECO:0000256" key="1">
    <source>
        <dbReference type="SAM" id="MobiDB-lite"/>
    </source>
</evidence>
<dbReference type="EMBL" id="BAAAYK010000038">
    <property type="protein sequence ID" value="GAA3365500.1"/>
    <property type="molecule type" value="Genomic_DNA"/>
</dbReference>
<name>A0ABP6S1J9_9PSEU</name>
<gene>
    <name evidence="3" type="ORF">GCM10020366_65650</name>
</gene>
<feature type="region of interest" description="Disordered" evidence="1">
    <location>
        <begin position="1"/>
        <end position="26"/>
    </location>
</feature>
<keyword evidence="4" id="KW-1185">Reference proteome</keyword>
<evidence type="ECO:0000313" key="4">
    <source>
        <dbReference type="Proteomes" id="UP001500483"/>
    </source>
</evidence>
<comment type="caution">
    <text evidence="3">The sequence shown here is derived from an EMBL/GenBank/DDBJ whole genome shotgun (WGS) entry which is preliminary data.</text>
</comment>
<evidence type="ECO:0000313" key="3">
    <source>
        <dbReference type="EMBL" id="GAA3365500.1"/>
    </source>
</evidence>
<proteinExistence type="predicted"/>
<dbReference type="InterPro" id="IPR007278">
    <property type="entry name" value="DUF397"/>
</dbReference>
<accession>A0ABP6S1J9</accession>
<protein>
    <recommendedName>
        <fullName evidence="2">DUF397 domain-containing protein</fullName>
    </recommendedName>
</protein>
<evidence type="ECO:0000259" key="2">
    <source>
        <dbReference type="Pfam" id="PF04149"/>
    </source>
</evidence>